<feature type="domain" description="Rad50/SbcC-type AAA" evidence="6">
    <location>
        <begin position="5"/>
        <end position="209"/>
    </location>
</feature>
<evidence type="ECO:0000256" key="5">
    <source>
        <dbReference type="SAM" id="MobiDB-lite"/>
    </source>
</evidence>
<evidence type="ECO:0000256" key="4">
    <source>
        <dbReference type="SAM" id="Coils"/>
    </source>
</evidence>
<feature type="coiled-coil region" evidence="4">
    <location>
        <begin position="248"/>
        <end position="439"/>
    </location>
</feature>
<evidence type="ECO:0000259" key="6">
    <source>
        <dbReference type="Pfam" id="PF13476"/>
    </source>
</evidence>
<reference evidence="7" key="1">
    <citation type="submission" date="2020-10" db="EMBL/GenBank/DDBJ databases">
        <authorList>
            <person name="Gilroy R."/>
        </authorList>
    </citation>
    <scope>NUCLEOTIDE SEQUENCE</scope>
    <source>
        <strain evidence="7">USAMLcec3-3695</strain>
    </source>
</reference>
<evidence type="ECO:0000313" key="8">
    <source>
        <dbReference type="Proteomes" id="UP000824109"/>
    </source>
</evidence>
<dbReference type="PANTHER" id="PTHR32114">
    <property type="entry name" value="ABC TRANSPORTER ABCH.3"/>
    <property type="match status" value="1"/>
</dbReference>
<gene>
    <name evidence="7" type="ORF">IAA61_07855</name>
</gene>
<dbReference type="InterPro" id="IPR027417">
    <property type="entry name" value="P-loop_NTPase"/>
</dbReference>
<dbReference type="Pfam" id="PF13558">
    <property type="entry name" value="SbcC_Walker_B"/>
    <property type="match status" value="1"/>
</dbReference>
<feature type="region of interest" description="Disordered" evidence="5">
    <location>
        <begin position="473"/>
        <end position="494"/>
    </location>
</feature>
<sequence length="925" mass="102439">MRPLKLTISAFGPYSGKEEIDFTKLGESGLYLITGDTGAGKTTIFDAISYALYGEASGSARTADSLRSKYAEPETATYVDMDFRIGGKVYNVRRSPSYERPKLRGGGVTMQKGDAVLTYPNGETVSSERDVTRAVTDLIRLDKEQFSQIAMIAQGDFLKLLLAKTKERGKILSRIFNTGIYAKLQERLKAEKKQLTDEFDDISKSISSRVSETECSEESCYCEDVERIRTLGGFPDAKEIPELIGHVIAEDEAEAKTLSESMSEIRKRLDELNTELGKAEAKAQAQKELDRENEFLKNAEPKLSEFKEAFETAEKALKENDSLLVEAAAIERELSAYDDADKVRKDTDALTEKIGCLETDMKNTETKREKLSKELEDLGTERERLKNCGERCIKLQADIERVEKNLEECRAVSDEFKKLGKLKKEFEKADKAFVKANEKLKLGHDAYKEADILFIANMAGILANSELKPNEPCPVCGSTEHPHPAKKAENAPSEEEFKAIKENVEKLRNDASAASTRRAAAETKANEAERSVLAHASKLFGDTQTVGSLEDAAAELSNELSKEVDMLKISLKEAKDGRKRYDELEAVIADGEKQLEVLSDEQHAAEKELAAAETEHAALKKRHSEILASLTFESGSAAQRHIDELRRRIDERVSAADKAKKEYETCRAETEKSRAAAETLKKQIAAADAGDTGKLSLESAELEEKLSGITQKRDTLMLRIKTNTSIKDHIGRELPRLEKAEKELSAVRSLSDTFNGVITGKDKISLETFAQTIYFDRILARANERLLIMSDGQYELRRRTENGSIRSQSGLELDVKDHYNGSVRGVNTLSGGESFMASLSLALGLSDEIQSYSGGIRLDAMFVDEGFGSLDDEALNHAISALSGLAEGNRTVGIISHVAELKERIDKQIRVKKDRAGGSRTEIVV</sequence>
<proteinExistence type="inferred from homology"/>
<dbReference type="PANTHER" id="PTHR32114:SF2">
    <property type="entry name" value="ABC TRANSPORTER ABCH.3"/>
    <property type="match status" value="1"/>
</dbReference>
<protein>
    <recommendedName>
        <fullName evidence="3">Nuclease SbcCD subunit C</fullName>
    </recommendedName>
</protein>
<dbReference type="Gene3D" id="3.40.50.300">
    <property type="entry name" value="P-loop containing nucleotide triphosphate hydrolases"/>
    <property type="match status" value="2"/>
</dbReference>
<dbReference type="Pfam" id="PF13476">
    <property type="entry name" value="AAA_23"/>
    <property type="match status" value="1"/>
</dbReference>
<comment type="similarity">
    <text evidence="1">Belongs to the SMC family. SbcC subfamily.</text>
</comment>
<feature type="compositionally biased region" description="Basic and acidic residues" evidence="5">
    <location>
        <begin position="480"/>
        <end position="494"/>
    </location>
</feature>
<dbReference type="EMBL" id="DVNB01000083">
    <property type="protein sequence ID" value="HIU57704.1"/>
    <property type="molecule type" value="Genomic_DNA"/>
</dbReference>
<feature type="coiled-coil region" evidence="4">
    <location>
        <begin position="497"/>
        <end position="531"/>
    </location>
</feature>
<dbReference type="GO" id="GO:0006302">
    <property type="term" value="P:double-strand break repair"/>
    <property type="evidence" value="ECO:0007669"/>
    <property type="project" value="InterPro"/>
</dbReference>
<evidence type="ECO:0000256" key="2">
    <source>
        <dbReference type="ARBA" id="ARBA00011322"/>
    </source>
</evidence>
<dbReference type="Proteomes" id="UP000824109">
    <property type="component" value="Unassembled WGS sequence"/>
</dbReference>
<dbReference type="InterPro" id="IPR038729">
    <property type="entry name" value="Rad50/SbcC_AAA"/>
</dbReference>
<evidence type="ECO:0000313" key="7">
    <source>
        <dbReference type="EMBL" id="HIU57704.1"/>
    </source>
</evidence>
<comment type="caution">
    <text evidence="7">The sequence shown here is derived from an EMBL/GenBank/DDBJ whole genome shotgun (WGS) entry which is preliminary data.</text>
</comment>
<evidence type="ECO:0000256" key="1">
    <source>
        <dbReference type="ARBA" id="ARBA00006930"/>
    </source>
</evidence>
<comment type="subunit">
    <text evidence="2">Heterodimer of SbcC and SbcD.</text>
</comment>
<keyword evidence="4" id="KW-0175">Coiled coil</keyword>
<reference evidence="7" key="2">
    <citation type="journal article" date="2021" name="PeerJ">
        <title>Extensive microbial diversity within the chicken gut microbiome revealed by metagenomics and culture.</title>
        <authorList>
            <person name="Gilroy R."/>
            <person name="Ravi A."/>
            <person name="Getino M."/>
            <person name="Pursley I."/>
            <person name="Horton D.L."/>
            <person name="Alikhan N.F."/>
            <person name="Baker D."/>
            <person name="Gharbi K."/>
            <person name="Hall N."/>
            <person name="Watson M."/>
            <person name="Adriaenssens E.M."/>
            <person name="Foster-Nyarko E."/>
            <person name="Jarju S."/>
            <person name="Secka A."/>
            <person name="Antonio M."/>
            <person name="Oren A."/>
            <person name="Chaudhuri R.R."/>
            <person name="La Ragione R."/>
            <person name="Hildebrand F."/>
            <person name="Pallen M.J."/>
        </authorList>
    </citation>
    <scope>NUCLEOTIDE SEQUENCE</scope>
    <source>
        <strain evidence="7">USAMLcec3-3695</strain>
    </source>
</reference>
<organism evidence="7 8">
    <name type="scientific">Candidatus Ornithomonoglobus merdipullorum</name>
    <dbReference type="NCBI Taxonomy" id="2840895"/>
    <lineage>
        <taxon>Bacteria</taxon>
        <taxon>Bacillati</taxon>
        <taxon>Bacillota</taxon>
        <taxon>Clostridia</taxon>
        <taxon>Candidatus Ornithomonoglobus</taxon>
    </lineage>
</organism>
<dbReference type="GO" id="GO:0016887">
    <property type="term" value="F:ATP hydrolysis activity"/>
    <property type="evidence" value="ECO:0007669"/>
    <property type="project" value="InterPro"/>
</dbReference>
<accession>A0A9D1MCL5</accession>
<dbReference type="AlphaFoldDB" id="A0A9D1MCL5"/>
<evidence type="ECO:0000256" key="3">
    <source>
        <dbReference type="ARBA" id="ARBA00013368"/>
    </source>
</evidence>
<feature type="coiled-coil region" evidence="4">
    <location>
        <begin position="581"/>
        <end position="662"/>
    </location>
</feature>
<name>A0A9D1MCL5_9FIRM</name>
<dbReference type="SUPFAM" id="SSF52540">
    <property type="entry name" value="P-loop containing nucleoside triphosphate hydrolases"/>
    <property type="match status" value="1"/>
</dbReference>